<proteinExistence type="predicted"/>
<reference evidence="2 4" key="1">
    <citation type="submission" date="2016-11" db="EMBL/GenBank/DDBJ databases">
        <authorList>
            <person name="Jaros S."/>
            <person name="Januszkiewicz K."/>
            <person name="Wedrychowicz H."/>
        </authorList>
    </citation>
    <scope>NUCLEOTIDE SEQUENCE [LARGE SCALE GENOMIC DNA]</scope>
    <source>
        <strain evidence="2">NVI 5450</strain>
    </source>
</reference>
<keyword evidence="3" id="KW-1185">Reference proteome</keyword>
<sequence length="163" mass="18349">MINLAKINNNKINIILISTRFYRYFIPYSAYVNKSIRIIHQLVGLVMPLCRRIFWVSLILISTSVNAGGIENDKQKHFIAETVICGTTMMYTESWWQTILVGLSIGVLKETYDASQEGNEFSKNDMVANVLGCLAGVSYGATVLHFHYESDTNTTIIGIKGKF</sequence>
<evidence type="ECO:0008006" key="5">
    <source>
        <dbReference type="Google" id="ProtNLM"/>
    </source>
</evidence>
<evidence type="ECO:0000313" key="1">
    <source>
        <dbReference type="EMBL" id="SGY96444.1"/>
    </source>
</evidence>
<evidence type="ECO:0000313" key="4">
    <source>
        <dbReference type="Proteomes" id="UP000183794"/>
    </source>
</evidence>
<organism evidence="2 4">
    <name type="scientific">Moritella viscosa</name>
    <dbReference type="NCBI Taxonomy" id="80854"/>
    <lineage>
        <taxon>Bacteria</taxon>
        <taxon>Pseudomonadati</taxon>
        <taxon>Pseudomonadota</taxon>
        <taxon>Gammaproteobacteria</taxon>
        <taxon>Alteromonadales</taxon>
        <taxon>Moritellaceae</taxon>
        <taxon>Moritella</taxon>
    </lineage>
</organism>
<dbReference type="EMBL" id="FPLJ01000069">
    <property type="protein sequence ID" value="SGY96444.1"/>
    <property type="molecule type" value="Genomic_DNA"/>
</dbReference>
<reference evidence="1 3" key="2">
    <citation type="submission" date="2016-11" db="EMBL/GenBank/DDBJ databases">
        <authorList>
            <person name="Klemetsen T."/>
        </authorList>
    </citation>
    <scope>NUCLEOTIDE SEQUENCE [LARGE SCALE GENOMIC DNA]</scope>
    <source>
        <strain evidence="1">MT 2528</strain>
    </source>
</reference>
<dbReference type="Proteomes" id="UP000183794">
    <property type="component" value="Unassembled WGS sequence"/>
</dbReference>
<evidence type="ECO:0000313" key="3">
    <source>
        <dbReference type="Proteomes" id="UP000182660"/>
    </source>
</evidence>
<protein>
    <recommendedName>
        <fullName evidence="5">Lipoprotein</fullName>
    </recommendedName>
</protein>
<gene>
    <name evidence="1" type="ORF">MT2528_3208</name>
    <name evidence="2" type="ORF">NVI5450_3406</name>
</gene>
<evidence type="ECO:0000313" key="2">
    <source>
        <dbReference type="EMBL" id="SGZ09005.1"/>
    </source>
</evidence>
<dbReference type="OrthoDB" id="6400127at2"/>
<dbReference type="AlphaFoldDB" id="A0A1K9ZL62"/>
<accession>A0A1K9ZL62</accession>
<name>A0A1K9ZL62_9GAMM</name>
<dbReference type="Proteomes" id="UP000182660">
    <property type="component" value="Unassembled WGS sequence"/>
</dbReference>
<dbReference type="EMBL" id="FPLD01000091">
    <property type="protein sequence ID" value="SGZ09005.1"/>
    <property type="molecule type" value="Genomic_DNA"/>
</dbReference>